<dbReference type="Pfam" id="PF14125">
    <property type="entry name" value="DUF4292"/>
    <property type="match status" value="1"/>
</dbReference>
<proteinExistence type="predicted"/>
<dbReference type="Gene3D" id="2.50.20.10">
    <property type="entry name" value="Lipoprotein localisation LolA/LolB/LppX"/>
    <property type="match status" value="1"/>
</dbReference>
<feature type="signal peptide" evidence="1">
    <location>
        <begin position="1"/>
        <end position="21"/>
    </location>
</feature>
<feature type="chain" id="PRO_5046424937" evidence="1">
    <location>
        <begin position="22"/>
        <end position="246"/>
    </location>
</feature>
<sequence>MKKIFFLIIALLALVSCKPKQQLVTVTGKVTEAEQAGEVINKHLNKTPSFSTLSGSVMTSYSENGEASQSMPFSLRMEKGKNIWLSAPLGVAKALATPDRLSFYNRWDNTSFSGDFDYLTELLGFSVGFNEIQNLLLGNIIYSVTPNIKLLANDSNRYVLQYNDGSLTVTYKLLPDSYRVESALLQHNVKEQRALITYTYQKVTDELLPATIKIEVVNGDNRNDIVLELKSLELNGQVSFPFKMPE</sequence>
<evidence type="ECO:0000313" key="3">
    <source>
        <dbReference type="Proteomes" id="UP000681610"/>
    </source>
</evidence>
<gene>
    <name evidence="2" type="ORF">J4N46_03150</name>
</gene>
<evidence type="ECO:0000256" key="1">
    <source>
        <dbReference type="SAM" id="SignalP"/>
    </source>
</evidence>
<dbReference type="InterPro" id="IPR025634">
    <property type="entry name" value="DUF4292"/>
</dbReference>
<dbReference type="PROSITE" id="PS51257">
    <property type="entry name" value="PROKAR_LIPOPROTEIN"/>
    <property type="match status" value="1"/>
</dbReference>
<keyword evidence="3" id="KW-1185">Reference proteome</keyword>
<dbReference type="EMBL" id="JAGDYP010000002">
    <property type="protein sequence ID" value="MBO1883445.1"/>
    <property type="molecule type" value="Genomic_DNA"/>
</dbReference>
<dbReference type="Proteomes" id="UP000681610">
    <property type="component" value="Unassembled WGS sequence"/>
</dbReference>
<dbReference type="RefSeq" id="WP_208058137.1">
    <property type="nucleotide sequence ID" value="NZ_JAGDYP010000002.1"/>
</dbReference>
<reference evidence="2 3" key="1">
    <citation type="submission" date="2021-03" db="EMBL/GenBank/DDBJ databases">
        <title>Isolation and description of Capnocytophaga bilenii sp. nov., a novel Capnocytophaga species, isolated from a gingivitis subject.</title>
        <authorList>
            <person name="Antezack A."/>
            <person name="Monnet-Corti V."/>
            <person name="La Scola B."/>
        </authorList>
    </citation>
    <scope>NUCLEOTIDE SEQUENCE [LARGE SCALE GENOMIC DNA]</scope>
    <source>
        <strain evidence="2 3">Marseille-Q4570</strain>
    </source>
</reference>
<name>A0ABS3PVV3_9FLAO</name>
<comment type="caution">
    <text evidence="2">The sequence shown here is derived from an EMBL/GenBank/DDBJ whole genome shotgun (WGS) entry which is preliminary data.</text>
</comment>
<evidence type="ECO:0000313" key="2">
    <source>
        <dbReference type="EMBL" id="MBO1883445.1"/>
    </source>
</evidence>
<accession>A0ABS3PVV3</accession>
<keyword evidence="1" id="KW-0732">Signal</keyword>
<protein>
    <submittedName>
        <fullName evidence="2">DUF4292 domain-containing protein</fullName>
    </submittedName>
</protein>
<organism evidence="2 3">
    <name type="scientific">Capnocytophaga bilenii</name>
    <dbReference type="NCBI Taxonomy" id="2819369"/>
    <lineage>
        <taxon>Bacteria</taxon>
        <taxon>Pseudomonadati</taxon>
        <taxon>Bacteroidota</taxon>
        <taxon>Flavobacteriia</taxon>
        <taxon>Flavobacteriales</taxon>
        <taxon>Flavobacteriaceae</taxon>
        <taxon>Capnocytophaga</taxon>
    </lineage>
</organism>